<dbReference type="EMBL" id="JBJDQH010000010">
    <property type="protein sequence ID" value="MFK4269040.1"/>
    <property type="molecule type" value="Genomic_DNA"/>
</dbReference>
<accession>A0ABW8LVI8</accession>
<dbReference type="Proteomes" id="UP001620295">
    <property type="component" value="Unassembled WGS sequence"/>
</dbReference>
<reference evidence="1 2" key="1">
    <citation type="submission" date="2024-11" db="EMBL/GenBank/DDBJ databases">
        <title>The Natural Products Discovery Center: Release of the First 8490 Sequenced Strains for Exploring Actinobacteria Biosynthetic Diversity.</title>
        <authorList>
            <person name="Kalkreuter E."/>
            <person name="Kautsar S.A."/>
            <person name="Yang D."/>
            <person name="Bader C.D."/>
            <person name="Teijaro C.N."/>
            <person name="Fluegel L."/>
            <person name="Davis C.M."/>
            <person name="Simpson J.R."/>
            <person name="Lauterbach L."/>
            <person name="Steele A.D."/>
            <person name="Gui C."/>
            <person name="Meng S."/>
            <person name="Li G."/>
            <person name="Viehrig K."/>
            <person name="Ye F."/>
            <person name="Su P."/>
            <person name="Kiefer A.F."/>
            <person name="Nichols A."/>
            <person name="Cepeda A.J."/>
            <person name="Yan W."/>
            <person name="Fan B."/>
            <person name="Jiang Y."/>
            <person name="Adhikari A."/>
            <person name="Zheng C.-J."/>
            <person name="Schuster L."/>
            <person name="Cowan T.M."/>
            <person name="Smanski M.J."/>
            <person name="Chevrette M.G."/>
            <person name="De Carvalho L.P.S."/>
            <person name="Shen B."/>
        </authorList>
    </citation>
    <scope>NUCLEOTIDE SEQUENCE [LARGE SCALE GENOMIC DNA]</scope>
    <source>
        <strain evidence="1 2">NPDC020863</strain>
    </source>
</reference>
<sequence>MGEVTPESRLLRSFVAPIGHGSLWLRDVHAEETHDDWDPTAVACHAEGNSLAIATRLDVEGLTAVEIWQGEPEAALPVIVYSGALESAAGWLEVSDADSYVRMEIRGLPCSMKVQVFTEGGVEPGRVQIAIRAVNETRG</sequence>
<gene>
    <name evidence="1" type="ORF">ACI2L5_29480</name>
</gene>
<keyword evidence="2" id="KW-1185">Reference proteome</keyword>
<dbReference type="RefSeq" id="WP_358631221.1">
    <property type="nucleotide sequence ID" value="NZ_JBFAEV010000003.1"/>
</dbReference>
<comment type="caution">
    <text evidence="1">The sequence shown here is derived from an EMBL/GenBank/DDBJ whole genome shotgun (WGS) entry which is preliminary data.</text>
</comment>
<organism evidence="1 2">
    <name type="scientific">Streptomyces milbemycinicus</name>
    <dbReference type="NCBI Taxonomy" id="476552"/>
    <lineage>
        <taxon>Bacteria</taxon>
        <taxon>Bacillati</taxon>
        <taxon>Actinomycetota</taxon>
        <taxon>Actinomycetes</taxon>
        <taxon>Kitasatosporales</taxon>
        <taxon>Streptomycetaceae</taxon>
        <taxon>Streptomyces</taxon>
    </lineage>
</organism>
<evidence type="ECO:0000313" key="1">
    <source>
        <dbReference type="EMBL" id="MFK4269040.1"/>
    </source>
</evidence>
<proteinExistence type="predicted"/>
<protein>
    <submittedName>
        <fullName evidence="1">Uncharacterized protein</fullName>
    </submittedName>
</protein>
<evidence type="ECO:0000313" key="2">
    <source>
        <dbReference type="Proteomes" id="UP001620295"/>
    </source>
</evidence>
<name>A0ABW8LVI8_9ACTN</name>